<keyword evidence="4" id="KW-0560">Oxidoreductase</keyword>
<evidence type="ECO:0000256" key="3">
    <source>
        <dbReference type="ARBA" id="ARBA00022589"/>
    </source>
</evidence>
<protein>
    <recommendedName>
        <fullName evidence="5">NAD(P)-binding domain-containing protein</fullName>
    </recommendedName>
</protein>
<dbReference type="GO" id="GO:0009820">
    <property type="term" value="P:alkaloid metabolic process"/>
    <property type="evidence" value="ECO:0007669"/>
    <property type="project" value="UniProtKB-KW"/>
</dbReference>
<keyword evidence="7" id="KW-1185">Reference proteome</keyword>
<comment type="caution">
    <text evidence="6">The sequence shown here is derived from an EMBL/GenBank/DDBJ whole genome shotgun (WGS) entry which is preliminary data.</text>
</comment>
<name>A0AAV9GRU1_9PEZI</name>
<dbReference type="NCBIfam" id="TIGR03649">
    <property type="entry name" value="ergot_EASG"/>
    <property type="match status" value="1"/>
</dbReference>
<accession>A0AAV9GRU1</accession>
<evidence type="ECO:0000256" key="1">
    <source>
        <dbReference type="ARBA" id="ARBA00005107"/>
    </source>
</evidence>
<feature type="domain" description="NAD(P)-binding" evidence="5">
    <location>
        <begin position="12"/>
        <end position="184"/>
    </location>
</feature>
<dbReference type="InterPro" id="IPR019901">
    <property type="entry name" value="Ergot_alkaloid_biosynthesis"/>
</dbReference>
<dbReference type="PANTHER" id="PTHR43162:SF1">
    <property type="entry name" value="PRESTALK A DIFFERENTIATION PROTEIN A"/>
    <property type="match status" value="1"/>
</dbReference>
<dbReference type="AlphaFoldDB" id="A0AAV9GRU1"/>
<sequence>MATAEAPLLILGGTGTVGSRIVQQLASSSIPALVASRSGSGKNGVIFDWLDRETWNNPYDKGDVRAVYLIAPPMMDAASVMMDFVDFARGKGTKRFVLQSASAIEPGGPAMGKVHAYLRELGTRGEVDWAVLRPTWFQENLGVQENHVRSIRDESKIYSASADGKIPWVSADDIAAVAVQMLTRQEPANTECLILGPELLGYDDLAAILSEILHRKIIHVDLSTAALAKRHQSFGMPESFANMLSSMDTAIKFGAENRTNDVVLSITGVPPKSFRKYAESVKSVWEPLTVA</sequence>
<proteinExistence type="inferred from homology"/>
<comment type="similarity">
    <text evidence="2">Belongs to the fgaFS/easG family.</text>
</comment>
<dbReference type="Gene3D" id="3.40.50.720">
    <property type="entry name" value="NAD(P)-binding Rossmann-like Domain"/>
    <property type="match status" value="1"/>
</dbReference>
<dbReference type="EMBL" id="MU865938">
    <property type="protein sequence ID" value="KAK4449361.1"/>
    <property type="molecule type" value="Genomic_DNA"/>
</dbReference>
<dbReference type="Gene3D" id="3.90.25.10">
    <property type="entry name" value="UDP-galactose 4-epimerase, domain 1"/>
    <property type="match status" value="1"/>
</dbReference>
<dbReference type="PANTHER" id="PTHR43162">
    <property type="match status" value="1"/>
</dbReference>
<evidence type="ECO:0000313" key="6">
    <source>
        <dbReference type="EMBL" id="KAK4449361.1"/>
    </source>
</evidence>
<evidence type="ECO:0000313" key="7">
    <source>
        <dbReference type="Proteomes" id="UP001321760"/>
    </source>
</evidence>
<dbReference type="Proteomes" id="UP001321760">
    <property type="component" value="Unassembled WGS sequence"/>
</dbReference>
<comment type="pathway">
    <text evidence="1">Alkaloid biosynthesis; ergot alkaloid biosynthesis.</text>
</comment>
<dbReference type="SUPFAM" id="SSF51735">
    <property type="entry name" value="NAD(P)-binding Rossmann-fold domains"/>
    <property type="match status" value="1"/>
</dbReference>
<evidence type="ECO:0000256" key="2">
    <source>
        <dbReference type="ARBA" id="ARBA00005372"/>
    </source>
</evidence>
<dbReference type="GO" id="GO:0016491">
    <property type="term" value="F:oxidoreductase activity"/>
    <property type="evidence" value="ECO:0007669"/>
    <property type="project" value="UniProtKB-KW"/>
</dbReference>
<evidence type="ECO:0000259" key="5">
    <source>
        <dbReference type="Pfam" id="PF13460"/>
    </source>
</evidence>
<reference evidence="6" key="1">
    <citation type="journal article" date="2023" name="Mol. Phylogenet. Evol.">
        <title>Genome-scale phylogeny and comparative genomics of the fungal order Sordariales.</title>
        <authorList>
            <person name="Hensen N."/>
            <person name="Bonometti L."/>
            <person name="Westerberg I."/>
            <person name="Brannstrom I.O."/>
            <person name="Guillou S."/>
            <person name="Cros-Aarteil S."/>
            <person name="Calhoun S."/>
            <person name="Haridas S."/>
            <person name="Kuo A."/>
            <person name="Mondo S."/>
            <person name="Pangilinan J."/>
            <person name="Riley R."/>
            <person name="LaButti K."/>
            <person name="Andreopoulos B."/>
            <person name="Lipzen A."/>
            <person name="Chen C."/>
            <person name="Yan M."/>
            <person name="Daum C."/>
            <person name="Ng V."/>
            <person name="Clum A."/>
            <person name="Steindorff A."/>
            <person name="Ohm R.A."/>
            <person name="Martin F."/>
            <person name="Silar P."/>
            <person name="Natvig D.O."/>
            <person name="Lalanne C."/>
            <person name="Gautier V."/>
            <person name="Ament-Velasquez S.L."/>
            <person name="Kruys A."/>
            <person name="Hutchinson M.I."/>
            <person name="Powell A.J."/>
            <person name="Barry K."/>
            <person name="Miller A.N."/>
            <person name="Grigoriev I.V."/>
            <person name="Debuchy R."/>
            <person name="Gladieux P."/>
            <person name="Hiltunen Thoren M."/>
            <person name="Johannesson H."/>
        </authorList>
    </citation>
    <scope>NUCLEOTIDE SEQUENCE</scope>
    <source>
        <strain evidence="6">PSN243</strain>
    </source>
</reference>
<dbReference type="InterPro" id="IPR051604">
    <property type="entry name" value="Ergot_Alk_Oxidoreductase"/>
</dbReference>
<evidence type="ECO:0000256" key="4">
    <source>
        <dbReference type="ARBA" id="ARBA00023002"/>
    </source>
</evidence>
<gene>
    <name evidence="6" type="ORF">QBC34DRAFT_405744</name>
</gene>
<keyword evidence="3" id="KW-0017">Alkaloid metabolism</keyword>
<organism evidence="6 7">
    <name type="scientific">Podospora aff. communis PSN243</name>
    <dbReference type="NCBI Taxonomy" id="3040156"/>
    <lineage>
        <taxon>Eukaryota</taxon>
        <taxon>Fungi</taxon>
        <taxon>Dikarya</taxon>
        <taxon>Ascomycota</taxon>
        <taxon>Pezizomycotina</taxon>
        <taxon>Sordariomycetes</taxon>
        <taxon>Sordariomycetidae</taxon>
        <taxon>Sordariales</taxon>
        <taxon>Podosporaceae</taxon>
        <taxon>Podospora</taxon>
    </lineage>
</organism>
<dbReference type="InterPro" id="IPR036291">
    <property type="entry name" value="NAD(P)-bd_dom_sf"/>
</dbReference>
<dbReference type="Pfam" id="PF13460">
    <property type="entry name" value="NAD_binding_10"/>
    <property type="match status" value="1"/>
</dbReference>
<reference evidence="6" key="2">
    <citation type="submission" date="2023-05" db="EMBL/GenBank/DDBJ databases">
        <authorList>
            <consortium name="Lawrence Berkeley National Laboratory"/>
            <person name="Steindorff A."/>
            <person name="Hensen N."/>
            <person name="Bonometti L."/>
            <person name="Westerberg I."/>
            <person name="Brannstrom I.O."/>
            <person name="Guillou S."/>
            <person name="Cros-Aarteil S."/>
            <person name="Calhoun S."/>
            <person name="Haridas S."/>
            <person name="Kuo A."/>
            <person name="Mondo S."/>
            <person name="Pangilinan J."/>
            <person name="Riley R."/>
            <person name="Labutti K."/>
            <person name="Andreopoulos B."/>
            <person name="Lipzen A."/>
            <person name="Chen C."/>
            <person name="Yanf M."/>
            <person name="Daum C."/>
            <person name="Ng V."/>
            <person name="Clum A."/>
            <person name="Ohm R."/>
            <person name="Martin F."/>
            <person name="Silar P."/>
            <person name="Natvig D."/>
            <person name="Lalanne C."/>
            <person name="Gautier V."/>
            <person name="Ament-Velasquez S.L."/>
            <person name="Kruys A."/>
            <person name="Hutchinson M.I."/>
            <person name="Powell A.J."/>
            <person name="Barry K."/>
            <person name="Miller A.N."/>
            <person name="Grigoriev I.V."/>
            <person name="Debuchy R."/>
            <person name="Gladieux P."/>
            <person name="Thoren M.H."/>
            <person name="Johannesson H."/>
        </authorList>
    </citation>
    <scope>NUCLEOTIDE SEQUENCE</scope>
    <source>
        <strain evidence="6">PSN243</strain>
    </source>
</reference>
<dbReference type="InterPro" id="IPR016040">
    <property type="entry name" value="NAD(P)-bd_dom"/>
</dbReference>